<dbReference type="Proteomes" id="UP001347146">
    <property type="component" value="Unassembled WGS sequence"/>
</dbReference>
<feature type="domain" description="Metallo-beta-lactamase" evidence="5">
    <location>
        <begin position="83"/>
        <end position="302"/>
    </location>
</feature>
<keyword evidence="7" id="KW-1185">Reference proteome</keyword>
<evidence type="ECO:0000256" key="3">
    <source>
        <dbReference type="ARBA" id="ARBA00022801"/>
    </source>
</evidence>
<dbReference type="EMBL" id="JAZDUF010000005">
    <property type="protein sequence ID" value="MEE3852312.1"/>
    <property type="molecule type" value="Genomic_DNA"/>
</dbReference>
<organism evidence="6 7">
    <name type="scientific">Gordonia sesuvii</name>
    <dbReference type="NCBI Taxonomy" id="3116777"/>
    <lineage>
        <taxon>Bacteria</taxon>
        <taxon>Bacillati</taxon>
        <taxon>Actinomycetota</taxon>
        <taxon>Actinomycetes</taxon>
        <taxon>Mycobacteriales</taxon>
        <taxon>Gordoniaceae</taxon>
        <taxon>Gordonia</taxon>
    </lineage>
</organism>
<evidence type="ECO:0000313" key="7">
    <source>
        <dbReference type="Proteomes" id="UP001347146"/>
    </source>
</evidence>
<evidence type="ECO:0000256" key="2">
    <source>
        <dbReference type="ARBA" id="ARBA00022723"/>
    </source>
</evidence>
<evidence type="ECO:0000256" key="4">
    <source>
        <dbReference type="ARBA" id="ARBA00022833"/>
    </source>
</evidence>
<reference evidence="6 7" key="1">
    <citation type="submission" date="2024-01" db="EMBL/GenBank/DDBJ databases">
        <title>Draft genome sequence of Gordonia sp. LSe1-13.</title>
        <authorList>
            <person name="Suphannarot A."/>
            <person name="Mingma R."/>
        </authorList>
    </citation>
    <scope>NUCLEOTIDE SEQUENCE [LARGE SCALE GENOMIC DNA]</scope>
    <source>
        <strain evidence="6 7">LSe1-13</strain>
    </source>
</reference>
<dbReference type="Gene3D" id="3.60.15.10">
    <property type="entry name" value="Ribonuclease Z/Hydroxyacylglutathione hydrolase-like"/>
    <property type="match status" value="1"/>
</dbReference>
<dbReference type="InterPro" id="IPR051013">
    <property type="entry name" value="MBL_superfamily_lactonases"/>
</dbReference>
<dbReference type="PANTHER" id="PTHR42978">
    <property type="entry name" value="QUORUM-QUENCHING LACTONASE YTNP-RELATED-RELATED"/>
    <property type="match status" value="1"/>
</dbReference>
<accession>A0ABU7MGS4</accession>
<gene>
    <name evidence="6" type="ORF">VZC37_18370</name>
</gene>
<evidence type="ECO:0000313" key="6">
    <source>
        <dbReference type="EMBL" id="MEE3852312.1"/>
    </source>
</evidence>
<keyword evidence="3" id="KW-0378">Hydrolase</keyword>
<dbReference type="SUPFAM" id="SSF56281">
    <property type="entry name" value="Metallo-hydrolase/oxidoreductase"/>
    <property type="match status" value="1"/>
</dbReference>
<evidence type="ECO:0000256" key="1">
    <source>
        <dbReference type="ARBA" id="ARBA00007749"/>
    </source>
</evidence>
<comment type="caution">
    <text evidence="6">The sequence shown here is derived from an EMBL/GenBank/DDBJ whole genome shotgun (WGS) entry which is preliminary data.</text>
</comment>
<comment type="similarity">
    <text evidence="1">Belongs to the metallo-beta-lactamase superfamily.</text>
</comment>
<dbReference type="Pfam" id="PF00753">
    <property type="entry name" value="Lactamase_B"/>
    <property type="match status" value="1"/>
</dbReference>
<evidence type="ECO:0000259" key="5">
    <source>
        <dbReference type="SMART" id="SM00849"/>
    </source>
</evidence>
<dbReference type="SMART" id="SM00849">
    <property type="entry name" value="Lactamase_B"/>
    <property type="match status" value="1"/>
</dbReference>
<dbReference type="InterPro" id="IPR036866">
    <property type="entry name" value="RibonucZ/Hydroxyglut_hydro"/>
</dbReference>
<sequence length="320" mass="34670">MNRPIDREPAPSAVELVRAAGLWASGTLRPRQPDRRLIDSIAIAELPTAGPTVTVRALPQIARYVPAAGLVEGASLFRRLPSAMTTFVVEHPSATFLVDPGFCIDARTRVLDELPWATRLLVTPPKGTLSTVDGLTRCPPTRAPDFALPTHAHWDHVCGLLDLPGLEVRLRTVERDWIMAGRRAPAGGVRTALTDGRRIVTYDLDGPPVATFTASHDLFDDGSVLVVELAGHTPGSVGVLLRAGTGWVLLAGDAAWHHEQVDRLRQKPAIPGEFVDEDRDTAFATMHRLHLARHLARVIPTHDLDATSSLSGCDDHPSPH</sequence>
<dbReference type="PANTHER" id="PTHR42978:SF3">
    <property type="entry name" value="BLR3078 PROTEIN"/>
    <property type="match status" value="1"/>
</dbReference>
<keyword evidence="2" id="KW-0479">Metal-binding</keyword>
<proteinExistence type="inferred from homology"/>
<dbReference type="InterPro" id="IPR001279">
    <property type="entry name" value="Metallo-B-lactamas"/>
</dbReference>
<protein>
    <submittedName>
        <fullName evidence="6">MBL fold metallo-hydrolase</fullName>
    </submittedName>
</protein>
<name>A0ABU7MGS4_9ACTN</name>
<keyword evidence="4" id="KW-0862">Zinc</keyword>
<dbReference type="RefSeq" id="WP_330434368.1">
    <property type="nucleotide sequence ID" value="NZ_JAZDUF010000005.1"/>
</dbReference>